<accession>A0A7R9CUG3</accession>
<evidence type="ECO:0000313" key="2">
    <source>
        <dbReference type="EMBL" id="CAD7402715.1"/>
    </source>
</evidence>
<evidence type="ECO:0000256" key="1">
    <source>
        <dbReference type="SAM" id="MobiDB-lite"/>
    </source>
</evidence>
<feature type="compositionally biased region" description="Low complexity" evidence="1">
    <location>
        <begin position="97"/>
        <end position="109"/>
    </location>
</feature>
<sequence length="115" mass="13003">METCDISLVKQEIVELIKTEPQNEDGFNMYGQSGIKTEDESDTSNSVDEILKTEIKLYESALGIMNSSIDHLTPLDKSEEDIVYHMEEEDNWAPPTRRGQLGARAAGRQDNWALK</sequence>
<proteinExistence type="predicted"/>
<name>A0A7R9CUG3_TIMPO</name>
<dbReference type="EMBL" id="OD001643">
    <property type="protein sequence ID" value="CAD7402715.1"/>
    <property type="molecule type" value="Genomic_DNA"/>
</dbReference>
<organism evidence="2">
    <name type="scientific">Timema poppense</name>
    <name type="common">Walking stick</name>
    <dbReference type="NCBI Taxonomy" id="170557"/>
    <lineage>
        <taxon>Eukaryota</taxon>
        <taxon>Metazoa</taxon>
        <taxon>Ecdysozoa</taxon>
        <taxon>Arthropoda</taxon>
        <taxon>Hexapoda</taxon>
        <taxon>Insecta</taxon>
        <taxon>Pterygota</taxon>
        <taxon>Neoptera</taxon>
        <taxon>Polyneoptera</taxon>
        <taxon>Phasmatodea</taxon>
        <taxon>Timematodea</taxon>
        <taxon>Timematoidea</taxon>
        <taxon>Timematidae</taxon>
        <taxon>Timema</taxon>
    </lineage>
</organism>
<feature type="region of interest" description="Disordered" evidence="1">
    <location>
        <begin position="88"/>
        <end position="115"/>
    </location>
</feature>
<reference evidence="2" key="1">
    <citation type="submission" date="2020-11" db="EMBL/GenBank/DDBJ databases">
        <authorList>
            <person name="Tran Van P."/>
        </authorList>
    </citation>
    <scope>NUCLEOTIDE SEQUENCE</scope>
</reference>
<gene>
    <name evidence="2" type="ORF">TPSB3V08_LOCUS3693</name>
</gene>
<protein>
    <submittedName>
        <fullName evidence="2">Uncharacterized protein</fullName>
    </submittedName>
</protein>
<dbReference type="AlphaFoldDB" id="A0A7R9CUG3"/>
<feature type="region of interest" description="Disordered" evidence="1">
    <location>
        <begin position="23"/>
        <end position="46"/>
    </location>
</feature>